<dbReference type="EMBL" id="JBHFEH010000069">
    <property type="protein sequence ID" value="KAL2049186.1"/>
    <property type="molecule type" value="Genomic_DNA"/>
</dbReference>
<gene>
    <name evidence="1" type="ORF">ABVK25_010536</name>
</gene>
<dbReference type="Proteomes" id="UP001590951">
    <property type="component" value="Unassembled WGS sequence"/>
</dbReference>
<name>A0ABR4AWT3_9LECA</name>
<keyword evidence="2" id="KW-1185">Reference proteome</keyword>
<comment type="caution">
    <text evidence="1">The sequence shown here is derived from an EMBL/GenBank/DDBJ whole genome shotgun (WGS) entry which is preliminary data.</text>
</comment>
<reference evidence="1 2" key="1">
    <citation type="submission" date="2024-09" db="EMBL/GenBank/DDBJ databases">
        <title>Rethinking Asexuality: The Enigmatic Case of Functional Sexual Genes in Lepraria (Stereocaulaceae).</title>
        <authorList>
            <person name="Doellman M."/>
            <person name="Sun Y."/>
            <person name="Barcenas-Pena A."/>
            <person name="Lumbsch H.T."/>
            <person name="Grewe F."/>
        </authorList>
    </citation>
    <scope>NUCLEOTIDE SEQUENCE [LARGE SCALE GENOMIC DNA]</scope>
    <source>
        <strain evidence="1 2">Grewe 0041</strain>
    </source>
</reference>
<accession>A0ABR4AWT3</accession>
<sequence length="259" mass="25876">MLIDGQSVTWGKSPILVSSTWVAMHSDGDLVIGTSTLQSFLTSLPNSAQILAAAGQPTTVLSNGVVVAGSVMTTNTEAVTVAGTLSSLGTNILVEGASTIPISTLALPASITAAGQAVTVLANGDVIISSTTLAPVDPVITIAVSLGPQGLIVGASTIALFSSQPTSSITIGGQVFPMSLATNGIVDDAGTTVQAGQPLITILGTPVVLKPHGLVVGTSTIPYRGTVPSSTYGIGGFIVSGLSYTTLQNWSSRLESDAE</sequence>
<protein>
    <submittedName>
        <fullName evidence="1">Uncharacterized protein</fullName>
    </submittedName>
</protein>
<evidence type="ECO:0000313" key="1">
    <source>
        <dbReference type="EMBL" id="KAL2049186.1"/>
    </source>
</evidence>
<organism evidence="1 2">
    <name type="scientific">Lepraria finkii</name>
    <dbReference type="NCBI Taxonomy" id="1340010"/>
    <lineage>
        <taxon>Eukaryota</taxon>
        <taxon>Fungi</taxon>
        <taxon>Dikarya</taxon>
        <taxon>Ascomycota</taxon>
        <taxon>Pezizomycotina</taxon>
        <taxon>Lecanoromycetes</taxon>
        <taxon>OSLEUM clade</taxon>
        <taxon>Lecanoromycetidae</taxon>
        <taxon>Lecanorales</taxon>
        <taxon>Lecanorineae</taxon>
        <taxon>Stereocaulaceae</taxon>
        <taxon>Lepraria</taxon>
    </lineage>
</organism>
<evidence type="ECO:0000313" key="2">
    <source>
        <dbReference type="Proteomes" id="UP001590951"/>
    </source>
</evidence>
<proteinExistence type="predicted"/>